<evidence type="ECO:0000259" key="2">
    <source>
        <dbReference type="Pfam" id="PF21742"/>
    </source>
</evidence>
<keyword evidence="4" id="KW-1185">Reference proteome</keyword>
<feature type="transmembrane region" description="Helical" evidence="1">
    <location>
        <begin position="57"/>
        <end position="76"/>
    </location>
</feature>
<name>A0A839Z0Y3_9SPHN</name>
<dbReference type="RefSeq" id="WP_183934271.1">
    <property type="nucleotide sequence ID" value="NZ_JACICF010000002.1"/>
</dbReference>
<comment type="caution">
    <text evidence="3">The sequence shown here is derived from an EMBL/GenBank/DDBJ whole genome shotgun (WGS) entry which is preliminary data.</text>
</comment>
<evidence type="ECO:0000313" key="4">
    <source>
        <dbReference type="Proteomes" id="UP000578569"/>
    </source>
</evidence>
<feature type="transmembrane region" description="Helical" evidence="1">
    <location>
        <begin position="12"/>
        <end position="36"/>
    </location>
</feature>
<evidence type="ECO:0000313" key="3">
    <source>
        <dbReference type="EMBL" id="MBB3764916.1"/>
    </source>
</evidence>
<dbReference type="AlphaFoldDB" id="A0A839Z0Y3"/>
<reference evidence="3 4" key="1">
    <citation type="submission" date="2020-08" db="EMBL/GenBank/DDBJ databases">
        <title>Genomic Encyclopedia of Type Strains, Phase IV (KMG-IV): sequencing the most valuable type-strain genomes for metagenomic binning, comparative biology and taxonomic classification.</title>
        <authorList>
            <person name="Goeker M."/>
        </authorList>
    </citation>
    <scope>NUCLEOTIDE SEQUENCE [LARGE SCALE GENOMIC DNA]</scope>
    <source>
        <strain evidence="3 4">DSM 24194</strain>
    </source>
</reference>
<protein>
    <recommendedName>
        <fullName evidence="2">DUF6868 domain-containing protein</fullName>
    </recommendedName>
</protein>
<dbReference type="EMBL" id="JACICF010000002">
    <property type="protein sequence ID" value="MBB3764916.1"/>
    <property type="molecule type" value="Genomic_DNA"/>
</dbReference>
<keyword evidence="1" id="KW-0472">Membrane</keyword>
<proteinExistence type="predicted"/>
<dbReference type="InterPro" id="IPR049220">
    <property type="entry name" value="DUF6868"/>
</dbReference>
<organism evidence="3 4">
    <name type="scientific">Sphingomicrobium lutaoense</name>
    <dbReference type="NCBI Taxonomy" id="515949"/>
    <lineage>
        <taxon>Bacteria</taxon>
        <taxon>Pseudomonadati</taxon>
        <taxon>Pseudomonadota</taxon>
        <taxon>Alphaproteobacteria</taxon>
        <taxon>Sphingomonadales</taxon>
        <taxon>Sphingomonadaceae</taxon>
        <taxon>Sphingomicrobium</taxon>
    </lineage>
</organism>
<dbReference type="Pfam" id="PF21742">
    <property type="entry name" value="DUF6868"/>
    <property type="match status" value="1"/>
</dbReference>
<keyword evidence="1" id="KW-0812">Transmembrane</keyword>
<gene>
    <name evidence="3" type="ORF">FHS50_001978</name>
</gene>
<feature type="domain" description="DUF6868" evidence="2">
    <location>
        <begin position="1"/>
        <end position="79"/>
    </location>
</feature>
<accession>A0A839Z0Y3</accession>
<sequence>MTIDQLTSFFGWMTVINFAFLFVAAFILTMAAGPVIAIHRRLTGLPERRLRILYVDFLARFKMLAILFSFAPWLALKIIA</sequence>
<keyword evidence="1" id="KW-1133">Transmembrane helix</keyword>
<evidence type="ECO:0000256" key="1">
    <source>
        <dbReference type="SAM" id="Phobius"/>
    </source>
</evidence>
<dbReference type="Proteomes" id="UP000578569">
    <property type="component" value="Unassembled WGS sequence"/>
</dbReference>